<dbReference type="InterPro" id="IPR001482">
    <property type="entry name" value="T2SS/T4SS_dom"/>
</dbReference>
<comment type="caution">
    <text evidence="3">The sequence shown here is derived from an EMBL/GenBank/DDBJ whole genome shotgun (WGS) entry which is preliminary data.</text>
</comment>
<name>A0A542Y8Z1_9MICO</name>
<dbReference type="SUPFAM" id="SSF52540">
    <property type="entry name" value="P-loop containing nucleoside triphosphate hydrolases"/>
    <property type="match status" value="1"/>
</dbReference>
<reference evidence="3 4" key="1">
    <citation type="submission" date="2019-06" db="EMBL/GenBank/DDBJ databases">
        <title>Sequencing the genomes of 1000 actinobacteria strains.</title>
        <authorList>
            <person name="Klenk H.-P."/>
        </authorList>
    </citation>
    <scope>NUCLEOTIDE SEQUENCE [LARGE SCALE GENOMIC DNA]</scope>
    <source>
        <strain evidence="3 4">DSM 8803</strain>
    </source>
</reference>
<gene>
    <name evidence="3" type="ORF">FB468_2609</name>
</gene>
<feature type="domain" description="Bacterial type II secretion system protein E" evidence="2">
    <location>
        <begin position="97"/>
        <end position="297"/>
    </location>
</feature>
<dbReference type="PANTHER" id="PTHR30486:SF6">
    <property type="entry name" value="TYPE IV PILUS RETRACTATION ATPASE PILT"/>
    <property type="match status" value="1"/>
</dbReference>
<accession>A0A542Y8Z1</accession>
<evidence type="ECO:0000256" key="1">
    <source>
        <dbReference type="ARBA" id="ARBA00006611"/>
    </source>
</evidence>
<organism evidence="3 4">
    <name type="scientific">Leucobacter komagatae</name>
    <dbReference type="NCBI Taxonomy" id="55969"/>
    <lineage>
        <taxon>Bacteria</taxon>
        <taxon>Bacillati</taxon>
        <taxon>Actinomycetota</taxon>
        <taxon>Actinomycetes</taxon>
        <taxon>Micrococcales</taxon>
        <taxon>Microbacteriaceae</taxon>
        <taxon>Leucobacter</taxon>
    </lineage>
</organism>
<dbReference type="Proteomes" id="UP000319094">
    <property type="component" value="Unassembled WGS sequence"/>
</dbReference>
<dbReference type="Pfam" id="PF00437">
    <property type="entry name" value="T2SSE"/>
    <property type="match status" value="1"/>
</dbReference>
<comment type="similarity">
    <text evidence="1">Belongs to the GSP E family.</text>
</comment>
<evidence type="ECO:0000313" key="4">
    <source>
        <dbReference type="Proteomes" id="UP000319094"/>
    </source>
</evidence>
<dbReference type="EMBL" id="VFON01000001">
    <property type="protein sequence ID" value="TQL44549.1"/>
    <property type="molecule type" value="Genomic_DNA"/>
</dbReference>
<keyword evidence="4" id="KW-1185">Reference proteome</keyword>
<protein>
    <submittedName>
        <fullName evidence="3">Pilus assembly protein CpaF</fullName>
    </submittedName>
</protein>
<dbReference type="InterPro" id="IPR050921">
    <property type="entry name" value="T4SS_GSP_E_ATPase"/>
</dbReference>
<evidence type="ECO:0000259" key="2">
    <source>
        <dbReference type="Pfam" id="PF00437"/>
    </source>
</evidence>
<evidence type="ECO:0000313" key="3">
    <source>
        <dbReference type="EMBL" id="TQL44549.1"/>
    </source>
</evidence>
<proteinExistence type="inferred from homology"/>
<dbReference type="AlphaFoldDB" id="A0A542Y8Z1"/>
<dbReference type="Gene3D" id="3.30.450.370">
    <property type="match status" value="1"/>
</dbReference>
<dbReference type="PANTHER" id="PTHR30486">
    <property type="entry name" value="TWITCHING MOTILITY PROTEIN PILT"/>
    <property type="match status" value="1"/>
</dbReference>
<sequence length="343" mass="35758">MPIGPKATVLVRMISGASQQEQRRSHALTGDVRRALGGLVPLVDDPTARDILLAASGGAGRLWVDRGSGIEQVAGWAAPAAEVRKLAIQLIAAGGRHLDELNPVADVRIGDGIRVHALLDPVAVAGAALSIRLPAPRARTFGGLVAGGLCSREAAAFLTDSVAKRRNLLITGGAGSGKTTLLSALLALVPATERIVTIEDVAELRPEHPHHIALEARQANIEGVGEIGLDRLLRETLRMRPDRIVLGECRGAEIATLLSALNTGHEGGAGTLHANRIADVPARLEALGMLAGLDPQTLARQATVLDLVVHVTRANGRHRIAQLGRMRIGKNGTLEVSALAAAA</sequence>
<dbReference type="CDD" id="cd01130">
    <property type="entry name" value="VirB11-like_ATPase"/>
    <property type="match status" value="1"/>
</dbReference>
<dbReference type="Gene3D" id="3.40.50.300">
    <property type="entry name" value="P-loop containing nucleotide triphosphate hydrolases"/>
    <property type="match status" value="1"/>
</dbReference>
<dbReference type="GO" id="GO:0016887">
    <property type="term" value="F:ATP hydrolysis activity"/>
    <property type="evidence" value="ECO:0007669"/>
    <property type="project" value="InterPro"/>
</dbReference>
<dbReference type="InterPro" id="IPR027417">
    <property type="entry name" value="P-loop_NTPase"/>
</dbReference>